<sequence length="415" mass="46534">MTIVTTPGLERFRGLVSDDLLAEIYDLARPLQGLHVLHINTTAQGGGVAALLRVLLPLVSELGIPHTWRVVQLNEFAATFMARLTDMLQGGEPGQITPDDQRQFLDSLQSAMQPFAHERADLYYVHDIQLAPLGQLFPHLRPALWFNHIDTAQPNPVALQYISQFLDAYALCTFNTPFSIFPQLPAERVAVITLGIDPFSERHVPLSEAEGQALLASCGIDPGRPLITQVSRFGRWKNPWQVIEIYRLVKQRRPDVQVALVGALEASDDIRAQAILADLQQWAGDDPDIHLLWDPAQLTAPVVNAFQRFSQVILQRSSREGFGLTVAEAMWKYQPVVGTSATGVRYQITHGRDGFIADDAASAADYTLYLLEDRERWRQMGEAAHRSVQERFLLPLMLRDYLAALRRVQHLVGRV</sequence>
<evidence type="ECO:0000256" key="6">
    <source>
        <dbReference type="ARBA" id="ARBA00023277"/>
    </source>
</evidence>
<feature type="domain" description="Trehalose synthase N-terminal" evidence="8">
    <location>
        <begin position="38"/>
        <end position="175"/>
    </location>
</feature>
<dbReference type="Pfam" id="PF21269">
    <property type="entry name" value="TreT_GT1"/>
    <property type="match status" value="1"/>
</dbReference>
<keyword evidence="4" id="KW-0328">Glycosyltransferase</keyword>
<dbReference type="AlphaFoldDB" id="A0A455T4G4"/>
<organism evidence="9">
    <name type="scientific">Thermogemmatispora argillosa</name>
    <dbReference type="NCBI Taxonomy" id="2045280"/>
    <lineage>
        <taxon>Bacteria</taxon>
        <taxon>Bacillati</taxon>
        <taxon>Chloroflexota</taxon>
        <taxon>Ktedonobacteria</taxon>
        <taxon>Thermogemmatisporales</taxon>
        <taxon>Thermogemmatisporaceae</taxon>
        <taxon>Thermogemmatispora</taxon>
    </lineage>
</organism>
<name>A0A455T4G4_9CHLR</name>
<dbReference type="GO" id="GO:0006006">
    <property type="term" value="P:glucose metabolic process"/>
    <property type="evidence" value="ECO:0007669"/>
    <property type="project" value="UniProtKB-KW"/>
</dbReference>
<evidence type="ECO:0000256" key="4">
    <source>
        <dbReference type="ARBA" id="ARBA00022676"/>
    </source>
</evidence>
<dbReference type="InterPro" id="IPR049438">
    <property type="entry name" value="TreT_GT1"/>
</dbReference>
<comment type="subunit">
    <text evidence="2">Homodimer.</text>
</comment>
<keyword evidence="3" id="KW-0313">Glucose metabolism</keyword>
<proteinExistence type="inferred from homology"/>
<keyword evidence="6" id="KW-0119">Carbohydrate metabolism</keyword>
<dbReference type="EMBL" id="AP019377">
    <property type="protein sequence ID" value="BBH94162.1"/>
    <property type="molecule type" value="Genomic_DNA"/>
</dbReference>
<dbReference type="InterPro" id="IPR052078">
    <property type="entry name" value="Trehalose_Metab_GTase"/>
</dbReference>
<protein>
    <submittedName>
        <fullName evidence="9">Glycosyl transferase family 1</fullName>
    </submittedName>
</protein>
<evidence type="ECO:0000256" key="5">
    <source>
        <dbReference type="ARBA" id="ARBA00022679"/>
    </source>
</evidence>
<evidence type="ECO:0000256" key="1">
    <source>
        <dbReference type="ARBA" id="ARBA00009481"/>
    </source>
</evidence>
<dbReference type="SUPFAM" id="SSF53756">
    <property type="entry name" value="UDP-Glycosyltransferase/glycogen phosphorylase"/>
    <property type="match status" value="1"/>
</dbReference>
<reference evidence="9" key="1">
    <citation type="submission" date="2018-12" db="EMBL/GenBank/DDBJ databases">
        <title>Novel natural products biosynthetic potential of the class Ktedonobacteria.</title>
        <authorList>
            <person name="Zheng Y."/>
            <person name="Saitou A."/>
            <person name="Wang C.M."/>
            <person name="Toyoda A."/>
            <person name="Minakuchi Y."/>
            <person name="Sekiguchi Y."/>
            <person name="Ueda K."/>
            <person name="Takano H."/>
            <person name="Sakai Y."/>
            <person name="Yokota A."/>
            <person name="Yabe S."/>
        </authorList>
    </citation>
    <scope>NUCLEOTIDE SEQUENCE</scope>
    <source>
        <strain evidence="9">A3-2</strain>
    </source>
</reference>
<keyword evidence="5 9" id="KW-0808">Transferase</keyword>
<evidence type="ECO:0000259" key="7">
    <source>
        <dbReference type="Pfam" id="PF00534"/>
    </source>
</evidence>
<evidence type="ECO:0000256" key="2">
    <source>
        <dbReference type="ARBA" id="ARBA00011738"/>
    </source>
</evidence>
<evidence type="ECO:0000313" key="9">
    <source>
        <dbReference type="EMBL" id="BBH94162.1"/>
    </source>
</evidence>
<dbReference type="PANTHER" id="PTHR47779:SF1">
    <property type="entry name" value="SYNTHASE (CCG-9), PUTATIVE (AFU_ORTHOLOGUE AFUA_3G12100)-RELATED"/>
    <property type="match status" value="1"/>
</dbReference>
<dbReference type="Gene3D" id="3.40.50.2000">
    <property type="entry name" value="Glycogen Phosphorylase B"/>
    <property type="match status" value="2"/>
</dbReference>
<dbReference type="GO" id="GO:0016757">
    <property type="term" value="F:glycosyltransferase activity"/>
    <property type="evidence" value="ECO:0007669"/>
    <property type="project" value="UniProtKB-KW"/>
</dbReference>
<dbReference type="InterPro" id="IPR001296">
    <property type="entry name" value="Glyco_trans_1"/>
</dbReference>
<dbReference type="PANTHER" id="PTHR47779">
    <property type="entry name" value="SYNTHASE (CCG-9), PUTATIVE (AFU_ORTHOLOGUE AFUA_3G12100)-RELATED"/>
    <property type="match status" value="1"/>
</dbReference>
<accession>A0A455T4G4</accession>
<evidence type="ECO:0000259" key="8">
    <source>
        <dbReference type="Pfam" id="PF21269"/>
    </source>
</evidence>
<dbReference type="Pfam" id="PF00534">
    <property type="entry name" value="Glycos_transf_1"/>
    <property type="match status" value="1"/>
</dbReference>
<evidence type="ECO:0000256" key="3">
    <source>
        <dbReference type="ARBA" id="ARBA00022526"/>
    </source>
</evidence>
<comment type="similarity">
    <text evidence="1">Belongs to the glycosyltransferase group 1 family. Glycosyltransferase 4 subfamily.</text>
</comment>
<feature type="domain" description="Glycosyl transferase family 1" evidence="7">
    <location>
        <begin position="219"/>
        <end position="385"/>
    </location>
</feature>
<gene>
    <name evidence="9" type="ORF">KTA_23610</name>
</gene>